<name>E4TI88_CALNY</name>
<protein>
    <recommendedName>
        <fullName evidence="3">Hemerythrin-like domain-containing protein</fullName>
    </recommendedName>
</protein>
<dbReference type="STRING" id="768670.Calni_1093"/>
<keyword evidence="2" id="KW-1185">Reference proteome</keyword>
<dbReference type="GO" id="GO:0005886">
    <property type="term" value="C:plasma membrane"/>
    <property type="evidence" value="ECO:0007669"/>
    <property type="project" value="TreeGrafter"/>
</dbReference>
<dbReference type="AlphaFoldDB" id="E4TI88"/>
<dbReference type="SUPFAM" id="SSF55785">
    <property type="entry name" value="PYP-like sensor domain (PAS domain)"/>
    <property type="match status" value="1"/>
</dbReference>
<dbReference type="PANTHER" id="PTHR39966">
    <property type="entry name" value="BLL2471 PROTEIN-RELATED"/>
    <property type="match status" value="1"/>
</dbReference>
<evidence type="ECO:0008006" key="3">
    <source>
        <dbReference type="Google" id="ProtNLM"/>
    </source>
</evidence>
<dbReference type="Proteomes" id="UP000007039">
    <property type="component" value="Chromosome"/>
</dbReference>
<dbReference type="RefSeq" id="WP_013451216.1">
    <property type="nucleotide sequence ID" value="NC_014758.1"/>
</dbReference>
<sequence>MNDGDILDYIKNIDEIDNFDVIDGFHKVLEYGYQLEKIKVAVNKVLNLCYNTLVQKIHHNYEEDSVFSHLKKFNEEVKERLRNIKSIVKEIKSEEELSKFKNKLLDDFNALSKIDNYYKVKENILFPAIEKHYPNYNCLKIMWSEQDDVRKNLKKMLDLLKTDNLDIKYFHQIVGRIFFDINSLIFREDYILYPAMDEVLEQDVQIKILKDIGDSNLIKIDYNFDMFEEKSLQQGRVLDLGTGELTLEQIKLIFNHLPVDITYIDENDEVRYFSTPKDRTFVRTKSVIGRKVQNCHPHESVGVVNKIIESFKKGEKSHAFFWIPFKNKFLFIQYYAVVNEKGEYKGIVEVTQDISEIQKITGVKRLLDW</sequence>
<dbReference type="eggNOG" id="COG2461">
    <property type="taxonomic scope" value="Bacteria"/>
</dbReference>
<dbReference type="OrthoDB" id="9769774at2"/>
<dbReference type="HOGENOM" id="CLU_026706_1_0_0"/>
<dbReference type="PANTHER" id="PTHR39966:SF3">
    <property type="entry name" value="DUF438 DOMAIN-CONTAINING PROTEIN"/>
    <property type="match status" value="1"/>
</dbReference>
<gene>
    <name evidence="1" type="ordered locus">Calni_1093</name>
</gene>
<reference key="1">
    <citation type="submission" date="2010-11" db="EMBL/GenBank/DDBJ databases">
        <title>The complete genome of chromosome of Calditerrivibrio nitroreducens DSM 19672.</title>
        <authorList>
            <consortium name="US DOE Joint Genome Institute (JGI-PGF)"/>
            <person name="Lucas S."/>
            <person name="Copeland A."/>
            <person name="Lapidus A."/>
            <person name="Bruce D."/>
            <person name="Goodwin L."/>
            <person name="Pitluck S."/>
            <person name="Kyrpides N."/>
            <person name="Mavromatis K."/>
            <person name="Ivanova N."/>
            <person name="Mikhailova N."/>
            <person name="Zeytun A."/>
            <person name="Brettin T."/>
            <person name="Detter J.C."/>
            <person name="Tapia R."/>
            <person name="Han C."/>
            <person name="Land M."/>
            <person name="Hauser L."/>
            <person name="Markowitz V."/>
            <person name="Cheng J.-F."/>
            <person name="Hugenholtz P."/>
            <person name="Woyke T."/>
            <person name="Wu D."/>
            <person name="Spring S."/>
            <person name="Schroeder M."/>
            <person name="Brambilla E."/>
            <person name="Klenk H.-P."/>
            <person name="Eisen J.A."/>
        </authorList>
    </citation>
    <scope>NUCLEOTIDE SEQUENCE [LARGE SCALE GENOMIC DNA]</scope>
    <source>
        <strain>DSM 19672</strain>
    </source>
</reference>
<organism evidence="1 2">
    <name type="scientific">Calditerrivibrio nitroreducens (strain DSM 19672 / NBRC 101217 / Yu37-1)</name>
    <dbReference type="NCBI Taxonomy" id="768670"/>
    <lineage>
        <taxon>Bacteria</taxon>
        <taxon>Pseudomonadati</taxon>
        <taxon>Deferribacterota</taxon>
        <taxon>Deferribacteres</taxon>
        <taxon>Deferribacterales</taxon>
        <taxon>Calditerrivibrionaceae</taxon>
    </lineage>
</organism>
<evidence type="ECO:0000313" key="1">
    <source>
        <dbReference type="EMBL" id="ADR19004.1"/>
    </source>
</evidence>
<accession>E4TI88</accession>
<dbReference type="KEGG" id="cni:Calni_1093"/>
<dbReference type="Pfam" id="PF13596">
    <property type="entry name" value="PAS_10"/>
    <property type="match status" value="1"/>
</dbReference>
<dbReference type="Gene3D" id="3.30.450.20">
    <property type="entry name" value="PAS domain"/>
    <property type="match status" value="1"/>
</dbReference>
<evidence type="ECO:0000313" key="2">
    <source>
        <dbReference type="Proteomes" id="UP000007039"/>
    </source>
</evidence>
<reference evidence="1 2" key="2">
    <citation type="journal article" date="2011" name="Stand. Genomic Sci.">
        <title>Complete genome sequence of Calditerrivibrio nitroreducens type strain (Yu37-1).</title>
        <authorList>
            <person name="Pitluck S."/>
            <person name="Sikorski J."/>
            <person name="Zeytun A."/>
            <person name="Lapidus A."/>
            <person name="Nolan M."/>
            <person name="Lucas S."/>
            <person name="Hammon N."/>
            <person name="Deshpande S."/>
            <person name="Cheng J.F."/>
            <person name="Tapia R."/>
            <person name="Han C."/>
            <person name="Goodwin L."/>
            <person name="Liolios K."/>
            <person name="Pagani I."/>
            <person name="Ivanova N."/>
            <person name="Mavromatis K."/>
            <person name="Pati A."/>
            <person name="Chen A."/>
            <person name="Palaniappan K."/>
            <person name="Hauser L."/>
            <person name="Chang Y.J."/>
            <person name="Jeffries C.D."/>
            <person name="Detter J.C."/>
            <person name="Brambilla E."/>
            <person name="Djao O.D."/>
            <person name="Rohde M."/>
            <person name="Spring S."/>
            <person name="Goker M."/>
            <person name="Woyke T."/>
            <person name="Bristow J."/>
            <person name="Eisen J.A."/>
            <person name="Markowitz V."/>
            <person name="Hugenholtz P."/>
            <person name="Kyrpides N.C."/>
            <person name="Klenk H.P."/>
            <person name="Land M."/>
        </authorList>
    </citation>
    <scope>NUCLEOTIDE SEQUENCE [LARGE SCALE GENOMIC DNA]</scope>
    <source>
        <strain evidence="2">DSM 19672 / NBRC 101217 / Yu37-1</strain>
    </source>
</reference>
<proteinExistence type="predicted"/>
<dbReference type="EMBL" id="CP002347">
    <property type="protein sequence ID" value="ADR19004.1"/>
    <property type="molecule type" value="Genomic_DNA"/>
</dbReference>
<dbReference type="InterPro" id="IPR035965">
    <property type="entry name" value="PAS-like_dom_sf"/>
</dbReference>